<dbReference type="InterPro" id="IPR012480">
    <property type="entry name" value="Hepar_II_III_C"/>
</dbReference>
<evidence type="ECO:0000256" key="3">
    <source>
        <dbReference type="ARBA" id="ARBA00022764"/>
    </source>
</evidence>
<accession>A0ABV8UPN8</accession>
<keyword evidence="3" id="KW-0574">Periplasm</keyword>
<evidence type="ECO:0000259" key="6">
    <source>
        <dbReference type="Pfam" id="PF07940"/>
    </source>
</evidence>
<dbReference type="PANTHER" id="PTHR39210">
    <property type="entry name" value="HEPARIN-SULFATE LYASE"/>
    <property type="match status" value="1"/>
</dbReference>
<evidence type="ECO:0000259" key="7">
    <source>
        <dbReference type="Pfam" id="PF16889"/>
    </source>
</evidence>
<sequence length="600" mass="65814">MTEAAVAGETAPAPPAQKDVWRKGRKPPLSARVRALGALPRRLLWQRLVYRLKRPYYRSPLYGIFLPRIESATPLCLPPDPWPGEAERGRALVDLRFTFAGQTLENPRPLWSPEQASKAWLEELHSFSWLRDLRACNGDPARRQARALTTEWMEKHRTWSSPAWDPLVIGRRLSHWLGQYDFFAASAEIDFRQKLLESAARQAAHLSSVLPAGLTGADLIVALRGLAIAGACLPDGQPWLKQALALLSRELTQQVLADGGHCERSPGRHLAVLRDLVDIKATLHAAGAPLPDELQLAIEGMGPTLRLLQHGDGGLALFNGSTAEEGFKVDMVLRRADARRRPRTSAPQTGFQRMQAGRTLVLLDSGSPAPPGLDMAAHAGTLSFEMSVGRERMIVNCGAPAGQTGSDALRQALRVTAAHSTLTLAETNSSLLSGGRAFWQTGLVARAENVLCRRNEEEGATLLETQHDGYAERLGALHRRMLYLAASGDDLRGEDRVEPSGADPFDRPLDFTVRFHLHPNVQAALVQTGDAVLLRLPKAGGWRLRCSGAAIALEDSVYFGDTQPRRSQQVVLRGRCGRDGARVKWALQREAVRDKPAGKR</sequence>
<evidence type="ECO:0000256" key="2">
    <source>
        <dbReference type="ARBA" id="ARBA00022729"/>
    </source>
</evidence>
<protein>
    <submittedName>
        <fullName evidence="8">Heparinase II/III family protein</fullName>
    </submittedName>
</protein>
<comment type="subcellular location">
    <subcellularLocation>
        <location evidence="1">Periplasm</location>
    </subcellularLocation>
</comment>
<name>A0ABV8UPN8_9PROT</name>
<keyword evidence="9" id="KW-1185">Reference proteome</keyword>
<gene>
    <name evidence="8" type="ORF">ACFOW6_13290</name>
</gene>
<comment type="caution">
    <text evidence="8">The sequence shown here is derived from an EMBL/GenBank/DDBJ whole genome shotgun (WGS) entry which is preliminary data.</text>
</comment>
<reference evidence="9" key="1">
    <citation type="journal article" date="2019" name="Int. J. Syst. Evol. Microbiol.">
        <title>The Global Catalogue of Microorganisms (GCM) 10K type strain sequencing project: providing services to taxonomists for standard genome sequencing and annotation.</title>
        <authorList>
            <consortium name="The Broad Institute Genomics Platform"/>
            <consortium name="The Broad Institute Genome Sequencing Center for Infectious Disease"/>
            <person name="Wu L."/>
            <person name="Ma J."/>
        </authorList>
    </citation>
    <scope>NUCLEOTIDE SEQUENCE [LARGE SCALE GENOMIC DNA]</scope>
    <source>
        <strain evidence="9">CECT 8472</strain>
    </source>
</reference>
<keyword evidence="2" id="KW-0732">Signal</keyword>
<dbReference type="Pfam" id="PF07940">
    <property type="entry name" value="Hepar_II_III_C"/>
    <property type="match status" value="1"/>
</dbReference>
<dbReference type="InterPro" id="IPR031680">
    <property type="entry name" value="Hepar_II_III_N"/>
</dbReference>
<evidence type="ECO:0000313" key="8">
    <source>
        <dbReference type="EMBL" id="MFC4352519.1"/>
    </source>
</evidence>
<dbReference type="Pfam" id="PF16889">
    <property type="entry name" value="Hepar_II_III_N"/>
    <property type="match status" value="1"/>
</dbReference>
<proteinExistence type="predicted"/>
<feature type="domain" description="Heparin-sulfate lyase N-terminal" evidence="7">
    <location>
        <begin position="156"/>
        <end position="287"/>
    </location>
</feature>
<feature type="region of interest" description="Disordered" evidence="5">
    <location>
        <begin position="1"/>
        <end position="24"/>
    </location>
</feature>
<dbReference type="EMBL" id="JBHSCW010000007">
    <property type="protein sequence ID" value="MFC4352519.1"/>
    <property type="molecule type" value="Genomic_DNA"/>
</dbReference>
<dbReference type="PANTHER" id="PTHR39210:SF1">
    <property type="entry name" value="HEPARIN-SULFATE LYASE"/>
    <property type="match status" value="1"/>
</dbReference>
<dbReference type="Proteomes" id="UP001595799">
    <property type="component" value="Unassembled WGS sequence"/>
</dbReference>
<evidence type="ECO:0000256" key="5">
    <source>
        <dbReference type="SAM" id="MobiDB-lite"/>
    </source>
</evidence>
<dbReference type="RefSeq" id="WP_382422869.1">
    <property type="nucleotide sequence ID" value="NZ_JBHSCW010000007.1"/>
</dbReference>
<dbReference type="Gene3D" id="1.50.10.100">
    <property type="entry name" value="Chondroitin AC/alginate lyase"/>
    <property type="match status" value="1"/>
</dbReference>
<evidence type="ECO:0000313" key="9">
    <source>
        <dbReference type="Proteomes" id="UP001595799"/>
    </source>
</evidence>
<organism evidence="8 9">
    <name type="scientific">Fodinicurvata halophila</name>
    <dbReference type="NCBI Taxonomy" id="1419723"/>
    <lineage>
        <taxon>Bacteria</taxon>
        <taxon>Pseudomonadati</taxon>
        <taxon>Pseudomonadota</taxon>
        <taxon>Alphaproteobacteria</taxon>
        <taxon>Rhodospirillales</taxon>
        <taxon>Rhodovibrionaceae</taxon>
        <taxon>Fodinicurvata</taxon>
    </lineage>
</organism>
<dbReference type="InterPro" id="IPR008929">
    <property type="entry name" value="Chondroitin_lyas"/>
</dbReference>
<dbReference type="Gene3D" id="2.70.98.70">
    <property type="match status" value="1"/>
</dbReference>
<keyword evidence="4" id="KW-0456">Lyase</keyword>
<feature type="domain" description="Heparinase II/III-like C-terminal" evidence="6">
    <location>
        <begin position="339"/>
        <end position="586"/>
    </location>
</feature>
<evidence type="ECO:0000256" key="1">
    <source>
        <dbReference type="ARBA" id="ARBA00004418"/>
    </source>
</evidence>
<evidence type="ECO:0000256" key="4">
    <source>
        <dbReference type="ARBA" id="ARBA00023239"/>
    </source>
</evidence>